<dbReference type="EMBL" id="SACR01000005">
    <property type="protein sequence ID" value="RVU44205.1"/>
    <property type="molecule type" value="Genomic_DNA"/>
</dbReference>
<sequence length="50" mass="5589">MHLTRPPITDRKVRFAVIGCGRIAQNHFESITKHSERSELVAICDTDPAA</sequence>
<keyword evidence="3" id="KW-1185">Reference proteome</keyword>
<dbReference type="InterPro" id="IPR036291">
    <property type="entry name" value="NAD(P)-bd_dom_sf"/>
</dbReference>
<dbReference type="RefSeq" id="WP_164885127.1">
    <property type="nucleotide sequence ID" value="NZ_SACR01000005.1"/>
</dbReference>
<organism evidence="2 3">
    <name type="scientific">Rubrivivax rivuli</name>
    <dbReference type="NCBI Taxonomy" id="1862385"/>
    <lineage>
        <taxon>Bacteria</taxon>
        <taxon>Pseudomonadati</taxon>
        <taxon>Pseudomonadota</taxon>
        <taxon>Betaproteobacteria</taxon>
        <taxon>Burkholderiales</taxon>
        <taxon>Sphaerotilaceae</taxon>
        <taxon>Rubrivivax</taxon>
    </lineage>
</organism>
<comment type="caution">
    <text evidence="2">The sequence shown here is derived from an EMBL/GenBank/DDBJ whole genome shotgun (WGS) entry which is preliminary data.</text>
</comment>
<dbReference type="Proteomes" id="UP000285575">
    <property type="component" value="Unassembled WGS sequence"/>
</dbReference>
<evidence type="ECO:0000313" key="3">
    <source>
        <dbReference type="Proteomes" id="UP000285575"/>
    </source>
</evidence>
<accession>A0A437RBS0</accession>
<name>A0A437RBS0_9BURK</name>
<dbReference type="GO" id="GO:0000166">
    <property type="term" value="F:nucleotide binding"/>
    <property type="evidence" value="ECO:0007669"/>
    <property type="project" value="InterPro"/>
</dbReference>
<reference evidence="2 3" key="1">
    <citation type="submission" date="2019-01" db="EMBL/GenBank/DDBJ databases">
        <authorList>
            <person name="Chen W.-M."/>
        </authorList>
    </citation>
    <scope>NUCLEOTIDE SEQUENCE [LARGE SCALE GENOMIC DNA]</scope>
    <source>
        <strain evidence="2 3">KYPY4</strain>
    </source>
</reference>
<dbReference type="AlphaFoldDB" id="A0A437RBS0"/>
<gene>
    <name evidence="2" type="ORF">EOE66_16035</name>
</gene>
<dbReference type="InterPro" id="IPR000683">
    <property type="entry name" value="Gfo/Idh/MocA-like_OxRdtase_N"/>
</dbReference>
<feature type="domain" description="Gfo/Idh/MocA-like oxidoreductase N-terminal" evidence="1">
    <location>
        <begin position="13"/>
        <end position="49"/>
    </location>
</feature>
<dbReference type="Gene3D" id="3.40.50.720">
    <property type="entry name" value="NAD(P)-binding Rossmann-like Domain"/>
    <property type="match status" value="1"/>
</dbReference>
<proteinExistence type="predicted"/>
<evidence type="ECO:0000313" key="2">
    <source>
        <dbReference type="EMBL" id="RVU44205.1"/>
    </source>
</evidence>
<evidence type="ECO:0000259" key="1">
    <source>
        <dbReference type="Pfam" id="PF01408"/>
    </source>
</evidence>
<protein>
    <submittedName>
        <fullName evidence="2">Gfo/Idh/MocA family oxidoreductase</fullName>
    </submittedName>
</protein>
<dbReference type="SUPFAM" id="SSF51735">
    <property type="entry name" value="NAD(P)-binding Rossmann-fold domains"/>
    <property type="match status" value="1"/>
</dbReference>
<dbReference type="Pfam" id="PF01408">
    <property type="entry name" value="GFO_IDH_MocA"/>
    <property type="match status" value="1"/>
</dbReference>
<feature type="non-terminal residue" evidence="2">
    <location>
        <position position="50"/>
    </location>
</feature>